<evidence type="ECO:0000256" key="1">
    <source>
        <dbReference type="SAM" id="Coils"/>
    </source>
</evidence>
<keyword evidence="3" id="KW-1185">Reference proteome</keyword>
<dbReference type="RefSeq" id="WP_152887838.1">
    <property type="nucleotide sequence ID" value="NZ_WHJC01000024.1"/>
</dbReference>
<organism evidence="2 3">
    <name type="scientific">Clostridium tarantellae</name>
    <dbReference type="NCBI Taxonomy" id="39493"/>
    <lineage>
        <taxon>Bacteria</taxon>
        <taxon>Bacillati</taxon>
        <taxon>Bacillota</taxon>
        <taxon>Clostridia</taxon>
        <taxon>Eubacteriales</taxon>
        <taxon>Clostridiaceae</taxon>
        <taxon>Clostridium</taxon>
    </lineage>
</organism>
<protein>
    <submittedName>
        <fullName evidence="2">Uncharacterized protein</fullName>
    </submittedName>
</protein>
<feature type="coiled-coil region" evidence="1">
    <location>
        <begin position="30"/>
        <end position="57"/>
    </location>
</feature>
<dbReference type="EMBL" id="WHJC01000024">
    <property type="protein sequence ID" value="MPQ42848.1"/>
    <property type="molecule type" value="Genomic_DNA"/>
</dbReference>
<gene>
    <name evidence="2" type="ORF">GBZ86_03650</name>
</gene>
<evidence type="ECO:0000313" key="3">
    <source>
        <dbReference type="Proteomes" id="UP000430345"/>
    </source>
</evidence>
<comment type="caution">
    <text evidence="2">The sequence shown here is derived from an EMBL/GenBank/DDBJ whole genome shotgun (WGS) entry which is preliminary data.</text>
</comment>
<keyword evidence="1" id="KW-0175">Coiled coil</keyword>
<dbReference type="Proteomes" id="UP000430345">
    <property type="component" value="Unassembled WGS sequence"/>
</dbReference>
<sequence>MVNTKSKEVNNKFKEIEDKIIEYYEHKKIFQMLKMKLKTLNHDIENLKERIKTGRIELNTDLSCQRYDKNGSSSNTPKGIEEEIEHAYYRLEKLLENKIVEAIETENKIYDINSSLTFITEGLEELKSKNSIHKEVLEMKYNEKYSMKYIANKFYYGATSTAYRDLKRILLEVETIFI</sequence>
<proteinExistence type="predicted"/>
<accession>A0A6I1MK79</accession>
<dbReference type="OrthoDB" id="2104859at2"/>
<name>A0A6I1MK79_9CLOT</name>
<dbReference type="AlphaFoldDB" id="A0A6I1MK79"/>
<reference evidence="2 3" key="1">
    <citation type="submission" date="2019-10" db="EMBL/GenBank/DDBJ databases">
        <title>The Genome Sequence of Clostridium tarantellae Isolated from Fish Brain.</title>
        <authorList>
            <person name="Bano L."/>
            <person name="Kiel M."/>
            <person name="Sales G."/>
            <person name="Doxey A.C."/>
            <person name="Mansfield M.J."/>
            <person name="Schiavone M."/>
            <person name="Rossetto O."/>
            <person name="Pirazzini M."/>
            <person name="Dobrindt U."/>
            <person name="Montecucco C."/>
        </authorList>
    </citation>
    <scope>NUCLEOTIDE SEQUENCE [LARGE SCALE GENOMIC DNA]</scope>
    <source>
        <strain evidence="2 3">DSM 3997</strain>
    </source>
</reference>
<evidence type="ECO:0000313" key="2">
    <source>
        <dbReference type="EMBL" id="MPQ42848.1"/>
    </source>
</evidence>